<proteinExistence type="predicted"/>
<reference evidence="1" key="1">
    <citation type="submission" date="2023-05" db="EMBL/GenBank/DDBJ databases">
        <title>Nepenthes gracilis genome sequencing.</title>
        <authorList>
            <person name="Fukushima K."/>
        </authorList>
    </citation>
    <scope>NUCLEOTIDE SEQUENCE</scope>
    <source>
        <strain evidence="1">SING2019-196</strain>
    </source>
</reference>
<organism evidence="1 2">
    <name type="scientific">Nepenthes gracilis</name>
    <name type="common">Slender pitcher plant</name>
    <dbReference type="NCBI Taxonomy" id="150966"/>
    <lineage>
        <taxon>Eukaryota</taxon>
        <taxon>Viridiplantae</taxon>
        <taxon>Streptophyta</taxon>
        <taxon>Embryophyta</taxon>
        <taxon>Tracheophyta</taxon>
        <taxon>Spermatophyta</taxon>
        <taxon>Magnoliopsida</taxon>
        <taxon>eudicotyledons</taxon>
        <taxon>Gunneridae</taxon>
        <taxon>Pentapetalae</taxon>
        <taxon>Caryophyllales</taxon>
        <taxon>Nepenthaceae</taxon>
        <taxon>Nepenthes</taxon>
    </lineage>
</organism>
<dbReference type="Proteomes" id="UP001279734">
    <property type="component" value="Unassembled WGS sequence"/>
</dbReference>
<accession>A0AAD3SQM0</accession>
<protein>
    <submittedName>
        <fullName evidence="1">Uncharacterized protein</fullName>
    </submittedName>
</protein>
<comment type="caution">
    <text evidence="1">The sequence shown here is derived from an EMBL/GenBank/DDBJ whole genome shotgun (WGS) entry which is preliminary data.</text>
</comment>
<evidence type="ECO:0000313" key="2">
    <source>
        <dbReference type="Proteomes" id="UP001279734"/>
    </source>
</evidence>
<dbReference type="EMBL" id="BSYO01000016">
    <property type="protein sequence ID" value="GMH16235.1"/>
    <property type="molecule type" value="Genomic_DNA"/>
</dbReference>
<gene>
    <name evidence="1" type="ORF">Nepgr_018076</name>
</gene>
<sequence>MDSTKKVTSNGVFVGVTKPASKGLTVCDKRPVLEEVATDVMEVSDLIPGKLDDPVVLTSDHDRKEGQLGVLIAKHSEDARVPTSFTSLRGASK</sequence>
<name>A0AAD3SQM0_NEPGR</name>
<keyword evidence="2" id="KW-1185">Reference proteome</keyword>
<evidence type="ECO:0000313" key="1">
    <source>
        <dbReference type="EMBL" id="GMH16235.1"/>
    </source>
</evidence>
<dbReference type="AlphaFoldDB" id="A0AAD3SQM0"/>